<evidence type="ECO:0000313" key="5">
    <source>
        <dbReference type="EMBL" id="CAK9878337.1"/>
    </source>
</evidence>
<evidence type="ECO:0000256" key="2">
    <source>
        <dbReference type="ARBA" id="ARBA00023054"/>
    </source>
</evidence>
<dbReference type="Proteomes" id="UP001497522">
    <property type="component" value="Chromosome 6"/>
</dbReference>
<dbReference type="PANTHER" id="PTHR47057:SF1">
    <property type="entry name" value="AFADIN_ALPHA-ACTININ-BINDING PROTEIN"/>
    <property type="match status" value="1"/>
</dbReference>
<organism evidence="5 6">
    <name type="scientific">Sphagnum jensenii</name>
    <dbReference type="NCBI Taxonomy" id="128206"/>
    <lineage>
        <taxon>Eukaryota</taxon>
        <taxon>Viridiplantae</taxon>
        <taxon>Streptophyta</taxon>
        <taxon>Embryophyta</taxon>
        <taxon>Bryophyta</taxon>
        <taxon>Sphagnophytina</taxon>
        <taxon>Sphagnopsida</taxon>
        <taxon>Sphagnales</taxon>
        <taxon>Sphagnaceae</taxon>
        <taxon>Sphagnum</taxon>
    </lineage>
</organism>
<feature type="region of interest" description="Disordered" evidence="4">
    <location>
        <begin position="362"/>
        <end position="418"/>
    </location>
</feature>
<evidence type="ECO:0008006" key="7">
    <source>
        <dbReference type="Google" id="ProtNLM"/>
    </source>
</evidence>
<accession>A0ABP1BQK3</accession>
<gene>
    <name evidence="5" type="ORF">CSSPJE1EN2_LOCUS20123</name>
</gene>
<dbReference type="EMBL" id="OZ023707">
    <property type="protein sequence ID" value="CAK9878337.1"/>
    <property type="molecule type" value="Genomic_DNA"/>
</dbReference>
<sequence>MGTSDGNGVYLGAYETAYTTQEDVFADVHNLDHCIKYLNQSLVTFGFPSALNLLSADPASVVRTCNCIYAMLQQRQRDVEYRETANDTRLRLMSDISRLENKVERLTDQLFGKERLLQALESKDQKMTAALKTQLEKLQQERDEFQRMVISTQQVRAQQTHELKKKEKEYVKLQERLNQVLMEKKESKTGIEIMNLLQKEGRQRGTWNTKKADGDLYKMIVDAYEAQKQELVAENAELRALLRSMQVEMCDLLNTSVLSRSVSDLEPPSTFLGGCTDVFDLPFHIARDQIEQSLREKMASIKECMVQLQEGKKEQAFSDSSDRALKLEAQLVEARSIISEQATLMSKHFYELEENRAVVAEQEPQRDSMCTAVQKQREEQITQLQPDRGAPTGIVPGLEEEEEEDQEMENAKKNFNVR</sequence>
<dbReference type="PANTHER" id="PTHR47057">
    <property type="entry name" value="AFADIN/ALPHA-ACTININ-BINDING"/>
    <property type="match status" value="1"/>
</dbReference>
<reference evidence="5" key="1">
    <citation type="submission" date="2024-03" db="EMBL/GenBank/DDBJ databases">
        <authorList>
            <consortium name="ELIXIR-Norway"/>
            <consortium name="Elixir Norway"/>
        </authorList>
    </citation>
    <scope>NUCLEOTIDE SEQUENCE</scope>
</reference>
<evidence type="ECO:0000256" key="4">
    <source>
        <dbReference type="SAM" id="MobiDB-lite"/>
    </source>
</evidence>
<protein>
    <recommendedName>
        <fullName evidence="7">Afadin-and alpha-actinin-binding protein</fullName>
    </recommendedName>
</protein>
<comment type="similarity">
    <text evidence="1">Belongs to the ADIP family.</text>
</comment>
<dbReference type="InterPro" id="IPR021622">
    <property type="entry name" value="Afadin/alpha-actinin-bd"/>
</dbReference>
<evidence type="ECO:0000256" key="1">
    <source>
        <dbReference type="ARBA" id="ARBA00009291"/>
    </source>
</evidence>
<keyword evidence="6" id="KW-1185">Reference proteome</keyword>
<feature type="compositionally biased region" description="Acidic residues" evidence="4">
    <location>
        <begin position="398"/>
        <end position="408"/>
    </location>
</feature>
<evidence type="ECO:0000313" key="6">
    <source>
        <dbReference type="Proteomes" id="UP001497522"/>
    </source>
</evidence>
<feature type="coiled-coil region" evidence="3">
    <location>
        <begin position="221"/>
        <end position="248"/>
    </location>
</feature>
<dbReference type="Pfam" id="PF11559">
    <property type="entry name" value="ADIP"/>
    <property type="match status" value="1"/>
</dbReference>
<feature type="coiled-coil region" evidence="3">
    <location>
        <begin position="82"/>
        <end position="183"/>
    </location>
</feature>
<keyword evidence="2 3" id="KW-0175">Coiled coil</keyword>
<proteinExistence type="inferred from homology"/>
<evidence type="ECO:0000256" key="3">
    <source>
        <dbReference type="SAM" id="Coils"/>
    </source>
</evidence>
<name>A0ABP1BQK3_9BRYO</name>